<dbReference type="InterPro" id="IPR051095">
    <property type="entry name" value="Dros_DevTransReg"/>
</dbReference>
<feature type="compositionally biased region" description="Polar residues" evidence="6">
    <location>
        <begin position="317"/>
        <end position="328"/>
    </location>
</feature>
<organism evidence="8">
    <name type="scientific">Bactrocera dorsalis</name>
    <name type="common">Oriental fruit fly</name>
    <name type="synonym">Dacus dorsalis</name>
    <dbReference type="NCBI Taxonomy" id="27457"/>
    <lineage>
        <taxon>Eukaryota</taxon>
        <taxon>Metazoa</taxon>
        <taxon>Ecdysozoa</taxon>
        <taxon>Arthropoda</taxon>
        <taxon>Hexapoda</taxon>
        <taxon>Insecta</taxon>
        <taxon>Pterygota</taxon>
        <taxon>Neoptera</taxon>
        <taxon>Endopterygota</taxon>
        <taxon>Diptera</taxon>
        <taxon>Brachycera</taxon>
        <taxon>Muscomorpha</taxon>
        <taxon>Tephritoidea</taxon>
        <taxon>Tephritidae</taxon>
        <taxon>Bactrocera</taxon>
        <taxon>Bactrocera</taxon>
    </lineage>
</organism>
<feature type="domain" description="BTB" evidence="7">
    <location>
        <begin position="58"/>
        <end position="123"/>
    </location>
</feature>
<evidence type="ECO:0000256" key="6">
    <source>
        <dbReference type="SAM" id="MobiDB-lite"/>
    </source>
</evidence>
<dbReference type="FunFam" id="3.30.710.10:FF:000118">
    <property type="entry name" value="Abrupt, isoform B"/>
    <property type="match status" value="1"/>
</dbReference>
<dbReference type="OrthoDB" id="10261408at2759"/>
<keyword evidence="4" id="KW-0677">Repeat</keyword>
<dbReference type="InterPro" id="IPR011333">
    <property type="entry name" value="SKP1/BTB/POZ_sf"/>
</dbReference>
<dbReference type="Gene3D" id="3.30.710.10">
    <property type="entry name" value="Potassium Channel Kv1.1, Chain A"/>
    <property type="match status" value="1"/>
</dbReference>
<dbReference type="GO" id="GO:0061061">
    <property type="term" value="P:muscle structure development"/>
    <property type="evidence" value="ECO:0007669"/>
    <property type="project" value="UniProtKB-ARBA"/>
</dbReference>
<dbReference type="InterPro" id="IPR000210">
    <property type="entry name" value="BTB/POZ_dom"/>
</dbReference>
<accession>A0A034WRE5</accession>
<keyword evidence="2" id="KW-0217">Developmental protein</keyword>
<dbReference type="SMART" id="SM00225">
    <property type="entry name" value="BTB"/>
    <property type="match status" value="1"/>
</dbReference>
<dbReference type="GO" id="GO:0030707">
    <property type="term" value="P:follicle cell of egg chamber development"/>
    <property type="evidence" value="ECO:0007669"/>
    <property type="project" value="UniProtKB-ARBA"/>
</dbReference>
<dbReference type="Pfam" id="PF00651">
    <property type="entry name" value="BTB"/>
    <property type="match status" value="1"/>
</dbReference>
<feature type="compositionally biased region" description="Basic and acidic residues" evidence="6">
    <location>
        <begin position="495"/>
        <end position="525"/>
    </location>
</feature>
<keyword evidence="5" id="KW-0539">Nucleus</keyword>
<dbReference type="AlphaFoldDB" id="A0A034WRE5"/>
<dbReference type="GO" id="GO:0048813">
    <property type="term" value="P:dendrite morphogenesis"/>
    <property type="evidence" value="ECO:0007669"/>
    <property type="project" value="UniProtKB-ARBA"/>
</dbReference>
<dbReference type="CDD" id="cd18315">
    <property type="entry name" value="BTB_POZ_BAB-like"/>
    <property type="match status" value="1"/>
</dbReference>
<feature type="region of interest" description="Disordered" evidence="6">
    <location>
        <begin position="470"/>
        <end position="525"/>
    </location>
</feature>
<evidence type="ECO:0000256" key="4">
    <source>
        <dbReference type="ARBA" id="ARBA00022737"/>
    </source>
</evidence>
<dbReference type="GO" id="GO:0007423">
    <property type="term" value="P:sensory organ development"/>
    <property type="evidence" value="ECO:0007669"/>
    <property type="project" value="UniProtKB-ARBA"/>
</dbReference>
<gene>
    <name evidence="8" type="primary">ABRU</name>
</gene>
<dbReference type="GO" id="GO:0046872">
    <property type="term" value="F:metal ion binding"/>
    <property type="evidence" value="ECO:0007669"/>
    <property type="project" value="UniProtKB-KW"/>
</dbReference>
<comment type="subcellular location">
    <subcellularLocation>
        <location evidence="1">Nucleus</location>
    </subcellularLocation>
</comment>
<evidence type="ECO:0000313" key="8">
    <source>
        <dbReference type="EMBL" id="JAC56333.1"/>
    </source>
</evidence>
<feature type="compositionally biased region" description="Polar residues" evidence="6">
    <location>
        <begin position="347"/>
        <end position="360"/>
    </location>
</feature>
<sequence length="525" mass="59619">MSSVSQNLIPVEKKEQISLSQKLTIHEQHHQLYALKWSEFQSSIVNCFQRLRDEEDFVDVTISCDQRSFAAHRVVLSACSPYFRKLLKSNPCKHPIIILRDVYSEHMECLLSFMYNGEVNIRQDQLQDFLKTAQMLQIRGLTDVSDNYCPPEFKLSEKQPLDNSIVSSKAYKKDSEKDDCNTEYIEKSSNSSKYKLFSDRPITSALMTSFNNNSIIPSLIKETQSAASSLQRETTDPYRNRKTLLTPPPQKRIKSADLFRAQHGINSERALSEAEFPAILQHQISRERRHLFNDCDRAIEANETTIGSSIEEKTALNFQRTDIQSTQEESADDDSKCSSEYPLDRVGTQQETNDSVDNLRPTMTNTFSGIPKSLEQQGLLNKNEFGMGISQEHTTAATLHAAKIVQLNALGHKFDSLSPALTQSHCDLLKESIANDSFDNKRCATAIFSTEPILRQHLASDTSLSDNVPTFSSLVGKEPHSSDFEKNLNENQPTEDAHNLKEKKYHDADNDEHKARNNFNEKELV</sequence>
<reference evidence="8" key="1">
    <citation type="journal article" date="2014" name="BMC Genomics">
        <title>Characterizing the developmental transcriptome of the oriental fruit fly, Bactrocera dorsalis (Diptera: Tephritidae) through comparative genomic analysis with Drosophila melanogaster utilizing modENCODE datasets.</title>
        <authorList>
            <person name="Geib S.M."/>
            <person name="Calla B."/>
            <person name="Hall B."/>
            <person name="Hou S."/>
            <person name="Manoukis N.C."/>
        </authorList>
    </citation>
    <scope>NUCLEOTIDE SEQUENCE</scope>
    <source>
        <strain evidence="8">Punador</strain>
    </source>
</reference>
<dbReference type="GO" id="GO:0005634">
    <property type="term" value="C:nucleus"/>
    <property type="evidence" value="ECO:0007669"/>
    <property type="project" value="UniProtKB-SubCell"/>
</dbReference>
<evidence type="ECO:0000256" key="2">
    <source>
        <dbReference type="ARBA" id="ARBA00022473"/>
    </source>
</evidence>
<proteinExistence type="predicted"/>
<dbReference type="EMBL" id="GAKP01002619">
    <property type="protein sequence ID" value="JAC56333.1"/>
    <property type="molecule type" value="Transcribed_RNA"/>
</dbReference>
<evidence type="ECO:0000256" key="1">
    <source>
        <dbReference type="ARBA" id="ARBA00004123"/>
    </source>
</evidence>
<dbReference type="GO" id="GO:0006357">
    <property type="term" value="P:regulation of transcription by RNA polymerase II"/>
    <property type="evidence" value="ECO:0007669"/>
    <property type="project" value="TreeGrafter"/>
</dbReference>
<feature type="region of interest" description="Disordered" evidence="6">
    <location>
        <begin position="230"/>
        <end position="249"/>
    </location>
</feature>
<name>A0A034WRE5_BACDO</name>
<dbReference type="SUPFAM" id="SSF54695">
    <property type="entry name" value="POZ domain"/>
    <property type="match status" value="1"/>
</dbReference>
<dbReference type="PANTHER" id="PTHR23110">
    <property type="entry name" value="BTB DOMAIN TRANSCRIPTION FACTOR"/>
    <property type="match status" value="1"/>
</dbReference>
<evidence type="ECO:0000256" key="5">
    <source>
        <dbReference type="ARBA" id="ARBA00023242"/>
    </source>
</evidence>
<protein>
    <submittedName>
        <fullName evidence="8">Protein abrupt</fullName>
    </submittedName>
</protein>
<keyword evidence="3" id="KW-0479">Metal-binding</keyword>
<evidence type="ECO:0000259" key="7">
    <source>
        <dbReference type="PROSITE" id="PS50097"/>
    </source>
</evidence>
<feature type="compositionally biased region" description="Basic and acidic residues" evidence="6">
    <location>
        <begin position="477"/>
        <end position="488"/>
    </location>
</feature>
<dbReference type="PROSITE" id="PS50097">
    <property type="entry name" value="BTB"/>
    <property type="match status" value="1"/>
</dbReference>
<dbReference type="PANTHER" id="PTHR23110:SF98">
    <property type="entry name" value="PRE-LOLA-G, ISOFORM C-RELATED"/>
    <property type="match status" value="1"/>
</dbReference>
<evidence type="ECO:0000256" key="3">
    <source>
        <dbReference type="ARBA" id="ARBA00022723"/>
    </source>
</evidence>
<feature type="region of interest" description="Disordered" evidence="6">
    <location>
        <begin position="317"/>
        <end position="360"/>
    </location>
</feature>